<sequence>MSESSPIKDALYAKIDDIGQERIHKLMLSGKFSELFEKIFETTINSIDGINKYEKHGVVAESLTHYLFTEMLIPSQRKISFKNIEVDMIIPSIAELKKNSDNTILIFFAKTSNIDEIKQRIQEIKMIQNSDSNIWVISKDDIQILQTTYTTKKESFSKFLKDTQTFVKTKKINKLNIFKTKA</sequence>
<dbReference type="AlphaFoldDB" id="A0A075HU58"/>
<protein>
    <submittedName>
        <fullName evidence="1">Uncharacterized protein</fullName>
    </submittedName>
</protein>
<proteinExistence type="predicted"/>
<dbReference type="EMBL" id="KF901150">
    <property type="protein sequence ID" value="AIF19901.1"/>
    <property type="molecule type" value="Genomic_DNA"/>
</dbReference>
<evidence type="ECO:0000313" key="1">
    <source>
        <dbReference type="EMBL" id="AIF19901.1"/>
    </source>
</evidence>
<accession>A0A075HU58</accession>
<reference evidence="1" key="1">
    <citation type="journal article" date="2014" name="Genome Biol. Evol.">
        <title>Pangenome evidence for extensive interdomain horizontal transfer affecting lineage core and shell genes in uncultured planktonic thaumarchaeota and euryarchaeota.</title>
        <authorList>
            <person name="Deschamps P."/>
            <person name="Zivanovic Y."/>
            <person name="Moreira D."/>
            <person name="Rodriguez-Valera F."/>
            <person name="Lopez-Garcia P."/>
        </authorList>
    </citation>
    <scope>NUCLEOTIDE SEQUENCE</scope>
</reference>
<organism evidence="1">
    <name type="scientific">uncultured marine thaumarchaeote KM3_87_H02</name>
    <dbReference type="NCBI Taxonomy" id="1456331"/>
    <lineage>
        <taxon>Archaea</taxon>
        <taxon>Nitrososphaerota</taxon>
        <taxon>environmental samples</taxon>
    </lineage>
</organism>
<name>A0A075HU58_9ARCH</name>